<dbReference type="AlphaFoldDB" id="A0A2V3UBZ9"/>
<dbReference type="RefSeq" id="WP_110373955.1">
    <property type="nucleotide sequence ID" value="NZ_JAHBRY010000001.1"/>
</dbReference>
<gene>
    <name evidence="1" type="ORF">C7450_103165</name>
</gene>
<sequence length="185" mass="19771">MSTIATYHQALVTRVQTTLGSGVRVEPFAGRFTSKSLDSHLLRPPGVKIGVVGIAGTEALATGRVIVNTQFLAAIVTSDVPGKNRDAGALELIEAVLHAVRRQQPGTPGVESERPKNFRADNLYNAELEERGVALWGLAFQVPIICGVDDPIDVAPWFGEITEINNGTATGHIGDHVEIPVEVYP</sequence>
<organism evidence="1 2">
    <name type="scientific">Chelatococcus asaccharovorans</name>
    <dbReference type="NCBI Taxonomy" id="28210"/>
    <lineage>
        <taxon>Bacteria</taxon>
        <taxon>Pseudomonadati</taxon>
        <taxon>Pseudomonadota</taxon>
        <taxon>Alphaproteobacteria</taxon>
        <taxon>Hyphomicrobiales</taxon>
        <taxon>Chelatococcaceae</taxon>
        <taxon>Chelatococcus</taxon>
    </lineage>
</organism>
<keyword evidence="2" id="KW-1185">Reference proteome</keyword>
<name>A0A2V3UBZ9_9HYPH</name>
<comment type="caution">
    <text evidence="1">The sequence shown here is derived from an EMBL/GenBank/DDBJ whole genome shotgun (WGS) entry which is preliminary data.</text>
</comment>
<evidence type="ECO:0000313" key="2">
    <source>
        <dbReference type="Proteomes" id="UP000248021"/>
    </source>
</evidence>
<protein>
    <submittedName>
        <fullName evidence="1">Uncharacterized protein DUF1834</fullName>
    </submittedName>
</protein>
<evidence type="ECO:0000313" key="1">
    <source>
        <dbReference type="EMBL" id="PXW61648.1"/>
    </source>
</evidence>
<dbReference type="InterPro" id="IPR014972">
    <property type="entry name" value="Phage_Mu_Gp37"/>
</dbReference>
<accession>A0A2V3UBZ9</accession>
<dbReference type="EMBL" id="QJJK01000003">
    <property type="protein sequence ID" value="PXW61648.1"/>
    <property type="molecule type" value="Genomic_DNA"/>
</dbReference>
<dbReference type="Pfam" id="PF08873">
    <property type="entry name" value="Phage_Mu_Gp37"/>
    <property type="match status" value="1"/>
</dbReference>
<proteinExistence type="predicted"/>
<dbReference type="Proteomes" id="UP000248021">
    <property type="component" value="Unassembled WGS sequence"/>
</dbReference>
<reference evidence="1 2" key="1">
    <citation type="submission" date="2018-05" db="EMBL/GenBank/DDBJ databases">
        <title>Genomic Encyclopedia of Type Strains, Phase IV (KMG-IV): sequencing the most valuable type-strain genomes for metagenomic binning, comparative biology and taxonomic classification.</title>
        <authorList>
            <person name="Goeker M."/>
        </authorList>
    </citation>
    <scope>NUCLEOTIDE SEQUENCE [LARGE SCALE GENOMIC DNA]</scope>
    <source>
        <strain evidence="1 2">DSM 6462</strain>
    </source>
</reference>